<organism evidence="1">
    <name type="scientific">Cyprideis torosa</name>
    <dbReference type="NCBI Taxonomy" id="163714"/>
    <lineage>
        <taxon>Eukaryota</taxon>
        <taxon>Metazoa</taxon>
        <taxon>Ecdysozoa</taxon>
        <taxon>Arthropoda</taxon>
        <taxon>Crustacea</taxon>
        <taxon>Oligostraca</taxon>
        <taxon>Ostracoda</taxon>
        <taxon>Podocopa</taxon>
        <taxon>Podocopida</taxon>
        <taxon>Cytherocopina</taxon>
        <taxon>Cytheroidea</taxon>
        <taxon>Cytherideidae</taxon>
        <taxon>Cyprideis</taxon>
    </lineage>
</organism>
<reference evidence="1" key="1">
    <citation type="submission" date="2020-11" db="EMBL/GenBank/DDBJ databases">
        <authorList>
            <person name="Tran Van P."/>
        </authorList>
    </citation>
    <scope>NUCLEOTIDE SEQUENCE</scope>
</reference>
<protein>
    <submittedName>
        <fullName evidence="1">Uncharacterized protein</fullName>
    </submittedName>
</protein>
<sequence>MDSELWTQLGVVPAVADMLKSMNEADCQKLLELLHNGVSEAGNAGDNESGSSFMSFVQGGIFFVMSQKKLKLLLDQLDHVYHEEALEELGK</sequence>
<gene>
    <name evidence="1" type="ORF">CTOB1V02_LOCUS10566</name>
</gene>
<accession>A0A7R8WQ82</accession>
<feature type="non-terminal residue" evidence="1">
    <location>
        <position position="1"/>
    </location>
</feature>
<dbReference type="AlphaFoldDB" id="A0A7R8WQ82"/>
<proteinExistence type="predicted"/>
<dbReference type="EMBL" id="OB665066">
    <property type="protein sequence ID" value="CAD7232738.1"/>
    <property type="molecule type" value="Genomic_DNA"/>
</dbReference>
<name>A0A7R8WQ82_9CRUS</name>
<evidence type="ECO:0000313" key="1">
    <source>
        <dbReference type="EMBL" id="CAD7232738.1"/>
    </source>
</evidence>